<feature type="compositionally biased region" description="Pro residues" evidence="1">
    <location>
        <begin position="36"/>
        <end position="48"/>
    </location>
</feature>
<reference evidence="3 4" key="1">
    <citation type="submission" date="2014-06" db="EMBL/GenBank/DDBJ databases">
        <authorList>
            <consortium name="DOE Joint Genome Institute"/>
            <person name="Kuo A."/>
            <person name="Kohler A."/>
            <person name="Nagy L.G."/>
            <person name="Floudas D."/>
            <person name="Copeland A."/>
            <person name="Barry K.W."/>
            <person name="Cichocki N."/>
            <person name="Veneault-Fourrey C."/>
            <person name="LaButti K."/>
            <person name="Lindquist E.A."/>
            <person name="Lipzen A."/>
            <person name="Lundell T."/>
            <person name="Morin E."/>
            <person name="Murat C."/>
            <person name="Sun H."/>
            <person name="Tunlid A."/>
            <person name="Henrissat B."/>
            <person name="Grigoriev I.V."/>
            <person name="Hibbett D.S."/>
            <person name="Martin F."/>
            <person name="Nordberg H.P."/>
            <person name="Cantor M.N."/>
            <person name="Hua S.X."/>
        </authorList>
    </citation>
    <scope>NUCLEOTIDE SEQUENCE [LARGE SCALE GENOMIC DNA]</scope>
    <source>
        <strain evidence="3 4">ATCC 200175</strain>
    </source>
</reference>
<reference evidence="4" key="2">
    <citation type="submission" date="2015-01" db="EMBL/GenBank/DDBJ databases">
        <title>Evolutionary Origins and Diversification of the Mycorrhizal Mutualists.</title>
        <authorList>
            <consortium name="DOE Joint Genome Institute"/>
            <consortium name="Mycorrhizal Genomics Consortium"/>
            <person name="Kohler A."/>
            <person name="Kuo A."/>
            <person name="Nagy L.G."/>
            <person name="Floudas D."/>
            <person name="Copeland A."/>
            <person name="Barry K.W."/>
            <person name="Cichocki N."/>
            <person name="Veneault-Fourrey C."/>
            <person name="LaButti K."/>
            <person name="Lindquist E.A."/>
            <person name="Lipzen A."/>
            <person name="Lundell T."/>
            <person name="Morin E."/>
            <person name="Murat C."/>
            <person name="Riley R."/>
            <person name="Ohm R."/>
            <person name="Sun H."/>
            <person name="Tunlid A."/>
            <person name="Henrissat B."/>
            <person name="Grigoriev I.V."/>
            <person name="Hibbett D.S."/>
            <person name="Martin F."/>
        </authorList>
    </citation>
    <scope>NUCLEOTIDE SEQUENCE [LARGE SCALE GENOMIC DNA]</scope>
    <source>
        <strain evidence="4">ATCC 200175</strain>
    </source>
</reference>
<dbReference type="Proteomes" id="UP000053647">
    <property type="component" value="Unassembled WGS sequence"/>
</dbReference>
<evidence type="ECO:0000313" key="4">
    <source>
        <dbReference type="Proteomes" id="UP000053647"/>
    </source>
</evidence>
<feature type="region of interest" description="Disordered" evidence="1">
    <location>
        <begin position="28"/>
        <end position="48"/>
    </location>
</feature>
<sequence>MLPAINIPGLGSIGRIVIFPSSSSVSLLPPTVSVSSPPPQPSSSLPPPLLRVPPPPLFMRLRRDLLLLPFSFPSGPLLLGLPHLVLVLSMALFFFALELGRVDFFG</sequence>
<keyword evidence="2" id="KW-0812">Transmembrane</keyword>
<accession>A0A0C9SWH3</accession>
<gene>
    <name evidence="3" type="ORF">PAXINDRAFT_13247</name>
</gene>
<organism evidence="3 4">
    <name type="scientific">Paxillus involutus ATCC 200175</name>
    <dbReference type="NCBI Taxonomy" id="664439"/>
    <lineage>
        <taxon>Eukaryota</taxon>
        <taxon>Fungi</taxon>
        <taxon>Dikarya</taxon>
        <taxon>Basidiomycota</taxon>
        <taxon>Agaricomycotina</taxon>
        <taxon>Agaricomycetes</taxon>
        <taxon>Agaricomycetidae</taxon>
        <taxon>Boletales</taxon>
        <taxon>Paxilineae</taxon>
        <taxon>Paxillaceae</taxon>
        <taxon>Paxillus</taxon>
    </lineage>
</organism>
<keyword evidence="2" id="KW-0472">Membrane</keyword>
<proteinExistence type="predicted"/>
<feature type="transmembrane region" description="Helical" evidence="2">
    <location>
        <begin position="77"/>
        <end position="97"/>
    </location>
</feature>
<evidence type="ECO:0000256" key="1">
    <source>
        <dbReference type="SAM" id="MobiDB-lite"/>
    </source>
</evidence>
<keyword evidence="4" id="KW-1185">Reference proteome</keyword>
<name>A0A0C9SWH3_PAXIN</name>
<dbReference type="EMBL" id="KN819347">
    <property type="protein sequence ID" value="KIJ13929.1"/>
    <property type="molecule type" value="Genomic_DNA"/>
</dbReference>
<dbReference type="AlphaFoldDB" id="A0A0C9SWH3"/>
<protein>
    <submittedName>
        <fullName evidence="3">Uncharacterized protein</fullName>
    </submittedName>
</protein>
<dbReference type="HOGENOM" id="CLU_2224051_0_0_1"/>
<keyword evidence="2" id="KW-1133">Transmembrane helix</keyword>
<evidence type="ECO:0000313" key="3">
    <source>
        <dbReference type="EMBL" id="KIJ13929.1"/>
    </source>
</evidence>
<evidence type="ECO:0000256" key="2">
    <source>
        <dbReference type="SAM" id="Phobius"/>
    </source>
</evidence>